<dbReference type="GO" id="GO:0005829">
    <property type="term" value="C:cytosol"/>
    <property type="evidence" value="ECO:0007669"/>
    <property type="project" value="TreeGrafter"/>
</dbReference>
<dbReference type="Pfam" id="PF04851">
    <property type="entry name" value="ResIII"/>
    <property type="match status" value="1"/>
</dbReference>
<dbReference type="GO" id="GO:0016787">
    <property type="term" value="F:hydrolase activity"/>
    <property type="evidence" value="ECO:0007669"/>
    <property type="project" value="InterPro"/>
</dbReference>
<evidence type="ECO:0000256" key="1">
    <source>
        <dbReference type="SAM" id="MobiDB-lite"/>
    </source>
</evidence>
<keyword evidence="3" id="KW-0614">Plasmid</keyword>
<organism evidence="3">
    <name type="scientific">Mycolicibacterium sp. CBMA 213</name>
    <dbReference type="NCBI Taxonomy" id="1968788"/>
    <lineage>
        <taxon>Bacteria</taxon>
        <taxon>Bacillati</taxon>
        <taxon>Actinomycetota</taxon>
        <taxon>Actinomycetes</taxon>
        <taxon>Mycobacteriales</taxon>
        <taxon>Mycobacteriaceae</taxon>
        <taxon>Mycolicibacterium</taxon>
    </lineage>
</organism>
<dbReference type="InterPro" id="IPR006935">
    <property type="entry name" value="Helicase/UvrB_N"/>
</dbReference>
<dbReference type="Pfam" id="PF03457">
    <property type="entry name" value="HA"/>
    <property type="match status" value="2"/>
</dbReference>
<dbReference type="InterPro" id="IPR050742">
    <property type="entry name" value="Helicase_Restrict-Modif_Enz"/>
</dbReference>
<gene>
    <name evidence="3" type="ORF">B5P44_p00044</name>
</gene>
<dbReference type="PANTHER" id="PTHR47396">
    <property type="entry name" value="TYPE I RESTRICTION ENZYME ECOKI R PROTEIN"/>
    <property type="match status" value="1"/>
</dbReference>
<evidence type="ECO:0000259" key="2">
    <source>
        <dbReference type="PROSITE" id="PS51192"/>
    </source>
</evidence>
<dbReference type="EMBL" id="MF600313">
    <property type="protein sequence ID" value="AVN58339.1"/>
    <property type="molecule type" value="Genomic_DNA"/>
</dbReference>
<feature type="region of interest" description="Disordered" evidence="1">
    <location>
        <begin position="989"/>
        <end position="1012"/>
    </location>
</feature>
<dbReference type="SUPFAM" id="SSF52540">
    <property type="entry name" value="P-loop containing nucleoside triphosphate hydrolases"/>
    <property type="match status" value="1"/>
</dbReference>
<dbReference type="CDD" id="cd18785">
    <property type="entry name" value="SF2_C"/>
    <property type="match status" value="1"/>
</dbReference>
<dbReference type="InterPro" id="IPR014001">
    <property type="entry name" value="Helicase_ATP-bd"/>
</dbReference>
<evidence type="ECO:0000313" key="3">
    <source>
        <dbReference type="EMBL" id="AVN58339.1"/>
    </source>
</evidence>
<dbReference type="InterPro" id="IPR027417">
    <property type="entry name" value="P-loop_NTPase"/>
</dbReference>
<dbReference type="GO" id="GO:0003677">
    <property type="term" value="F:DNA binding"/>
    <property type="evidence" value="ECO:0007669"/>
    <property type="project" value="InterPro"/>
</dbReference>
<sequence>MIADPSARRVVARPHQDQALEALAGHRRAQLVMACGTGKTLVGRWHAENLRATITVVVVPSLTLLAQTLQEWRSAGPWPFEALICCSDPTTANGERERAANDGQDVALPIWARLQARVTTNVAVVETRLAEPRGQERPLVIFSTYHSINVVAQAVRAAKKVVDVVIADEAHNLAGRPRPEFRPVLDDRLPARARVFMTATPVVSAAIDSDPVFDDWSAPLSMDNEDLFGPTAYRLDFSDAIARKLLADYKVVVYETSGDSTTPDPAAALAAAADAGLTRVLSFHGRVSKARAFAAAVDSAVLPDGRRVRAHAVAGTDPVVQRQQALSLLESAPADTLTVVSSARCLSAGIDVPAVDGVLFADPKNSDVDVIQAVGRALRTAPNKTHGMILIPVCIPAGFDEDTVLSTGSFAAVWRILRGLRAMDPRLAEELRQLERGPSRRGTSTGESILSRIDFRIPSLHDLDGLQARLVDFLSPQWDNTFSELELFIAQFGHARPALRTRLGQWCERQRSAYRNKMLTGDRAQKLRNLPGWTWNLREQRWLDQWAQVYAVANASGELDIEDPSVSATALHVPEPKSRVNTVGRWAAWQRQQIRRGDLDSWKITKLLEIPGFGSEALAPDDAAAVMILAEYVAWKGDANPPAHVVEDDVPVGLWLNMIRRRRVTRHLSQSLLDEICICTPSEGPGKLRWYRDETFWLLGLEALRQFVAREGHCRIPENHSEQLLDTPVALHQWSTRQRYTYRHDQLLSARAQLLERVAGWRWECEPAPRVKIDIGDTPHGERTGYVKGCRCTPCTGANNQKNAEREARIAAGLPSTVMVDADRARRHLQHLVAQGATQKALVRASGLSRSNVQNLLLGKRNRVTPETEQTVLALTISQAPAAIGAGSLVDAGTTWRLLDDMIASGWPKSWIARELGLGKSLQLNRDSITASNAAKVSDLHARLGSRAAPPRRGRQSMPSLSELLNTTCWPNADDRQAEVINWSDARRNSGKALSANNADDGRVDDNHERSA</sequence>
<name>A0A343VR15_9MYCO</name>
<proteinExistence type="predicted"/>
<feature type="domain" description="Helicase ATP-binding" evidence="2">
    <location>
        <begin position="20"/>
        <end position="219"/>
    </location>
</feature>
<feature type="compositionally biased region" description="Basic and acidic residues" evidence="1">
    <location>
        <begin position="1000"/>
        <end position="1012"/>
    </location>
</feature>
<protein>
    <recommendedName>
        <fullName evidence="2">Helicase ATP-binding domain-containing protein</fullName>
    </recommendedName>
</protein>
<dbReference type="RefSeq" id="WP_237025309.1">
    <property type="nucleotide sequence ID" value="NZ_MF600313.1"/>
</dbReference>
<dbReference type="Gene3D" id="3.40.50.300">
    <property type="entry name" value="P-loop containing nucleotide triphosphate hydrolases"/>
    <property type="match status" value="2"/>
</dbReference>
<accession>A0A343VR15</accession>
<reference evidence="3" key="1">
    <citation type="journal article" date="2018" name="Front. Microbiol.">
        <title>Beyond the Limits: tRNA Array Units in Mycobacterium Genomes.</title>
        <authorList>
            <person name="Morgado S.M."/>
            <person name="Vicente A.C."/>
        </authorList>
    </citation>
    <scope>NUCLEOTIDE SEQUENCE</scope>
    <source>
        <strain evidence="3">CBMA 213</strain>
        <plasmid evidence="3">pCBMA213_1</plasmid>
    </source>
</reference>
<dbReference type="InterPro" id="IPR001650">
    <property type="entry name" value="Helicase_C-like"/>
</dbReference>
<geneLocation type="plasmid" evidence="3">
    <name>pCBMA213_1</name>
</geneLocation>
<dbReference type="InterPro" id="IPR005114">
    <property type="entry name" value="Helicase_assoc"/>
</dbReference>
<dbReference type="GO" id="GO:0005524">
    <property type="term" value="F:ATP binding"/>
    <property type="evidence" value="ECO:0007669"/>
    <property type="project" value="InterPro"/>
</dbReference>
<dbReference type="PROSITE" id="PS51192">
    <property type="entry name" value="HELICASE_ATP_BIND_1"/>
    <property type="match status" value="1"/>
</dbReference>
<dbReference type="SMART" id="SM00487">
    <property type="entry name" value="DEXDc"/>
    <property type="match status" value="1"/>
</dbReference>
<dbReference type="Gene3D" id="6.10.140.530">
    <property type="match status" value="2"/>
</dbReference>
<dbReference type="AlphaFoldDB" id="A0A343VR15"/>
<dbReference type="PANTHER" id="PTHR47396:SF1">
    <property type="entry name" value="ATP-DEPENDENT HELICASE IRC3-RELATED"/>
    <property type="match status" value="1"/>
</dbReference>
<dbReference type="Pfam" id="PF00271">
    <property type="entry name" value="Helicase_C"/>
    <property type="match status" value="1"/>
</dbReference>